<feature type="transmembrane region" description="Helical" evidence="9">
    <location>
        <begin position="6"/>
        <end position="29"/>
    </location>
</feature>
<dbReference type="Gene3D" id="1.20.1560.10">
    <property type="entry name" value="ABC transporter type 1, transmembrane domain"/>
    <property type="match status" value="2"/>
</dbReference>
<keyword evidence="7 9" id="KW-0472">Membrane</keyword>
<dbReference type="PROSITE" id="PS00211">
    <property type="entry name" value="ABC_TRANSPORTER_1"/>
    <property type="match status" value="2"/>
</dbReference>
<feature type="transmembrane region" description="Helical" evidence="9">
    <location>
        <begin position="930"/>
        <end position="963"/>
    </location>
</feature>
<evidence type="ECO:0000313" key="12">
    <source>
        <dbReference type="EMBL" id="KAK3365047.1"/>
    </source>
</evidence>
<evidence type="ECO:0000256" key="6">
    <source>
        <dbReference type="ARBA" id="ARBA00022989"/>
    </source>
</evidence>
<dbReference type="Pfam" id="PF00005">
    <property type="entry name" value="ABC_tran"/>
    <property type="match status" value="2"/>
</dbReference>
<keyword evidence="2" id="KW-0813">Transport</keyword>
<evidence type="ECO:0000313" key="13">
    <source>
        <dbReference type="Proteomes" id="UP001287356"/>
    </source>
</evidence>
<dbReference type="PROSITE" id="PS50929">
    <property type="entry name" value="ABC_TM1F"/>
    <property type="match status" value="2"/>
</dbReference>
<dbReference type="InterPro" id="IPR036640">
    <property type="entry name" value="ABC1_TM_sf"/>
</dbReference>
<keyword evidence="3 9" id="KW-0812">Transmembrane</keyword>
<gene>
    <name evidence="12" type="ORF">B0T24DRAFT_712518</name>
</gene>
<dbReference type="CDD" id="cd18580">
    <property type="entry name" value="ABC_6TM_ABCC_D2"/>
    <property type="match status" value="1"/>
</dbReference>
<proteinExistence type="predicted"/>
<dbReference type="PANTHER" id="PTHR24223:SF345">
    <property type="entry name" value="ABC MULTIDRUG TRANSPORTER (EUROFUNG)"/>
    <property type="match status" value="1"/>
</dbReference>
<feature type="domain" description="ABC transporter" evidence="10">
    <location>
        <begin position="1070"/>
        <end position="1321"/>
    </location>
</feature>
<dbReference type="InterPro" id="IPR027417">
    <property type="entry name" value="P-loop_NTPase"/>
</dbReference>
<evidence type="ECO:0000256" key="4">
    <source>
        <dbReference type="ARBA" id="ARBA00022741"/>
    </source>
</evidence>
<feature type="transmembrane region" description="Helical" evidence="9">
    <location>
        <begin position="1009"/>
        <end position="1030"/>
    </location>
</feature>
<evidence type="ECO:0000256" key="8">
    <source>
        <dbReference type="SAM" id="MobiDB-lite"/>
    </source>
</evidence>
<feature type="transmembrane region" description="Helical" evidence="9">
    <location>
        <begin position="237"/>
        <end position="258"/>
    </location>
</feature>
<dbReference type="Pfam" id="PF00664">
    <property type="entry name" value="ABC_membrane"/>
    <property type="match status" value="1"/>
</dbReference>
<reference evidence="12" key="1">
    <citation type="journal article" date="2023" name="Mol. Phylogenet. Evol.">
        <title>Genome-scale phylogeny and comparative genomics of the fungal order Sordariales.</title>
        <authorList>
            <person name="Hensen N."/>
            <person name="Bonometti L."/>
            <person name="Westerberg I."/>
            <person name="Brannstrom I.O."/>
            <person name="Guillou S."/>
            <person name="Cros-Aarteil S."/>
            <person name="Calhoun S."/>
            <person name="Haridas S."/>
            <person name="Kuo A."/>
            <person name="Mondo S."/>
            <person name="Pangilinan J."/>
            <person name="Riley R."/>
            <person name="LaButti K."/>
            <person name="Andreopoulos B."/>
            <person name="Lipzen A."/>
            <person name="Chen C."/>
            <person name="Yan M."/>
            <person name="Daum C."/>
            <person name="Ng V."/>
            <person name="Clum A."/>
            <person name="Steindorff A."/>
            <person name="Ohm R.A."/>
            <person name="Martin F."/>
            <person name="Silar P."/>
            <person name="Natvig D.O."/>
            <person name="Lalanne C."/>
            <person name="Gautier V."/>
            <person name="Ament-Velasquez S.L."/>
            <person name="Kruys A."/>
            <person name="Hutchinson M.I."/>
            <person name="Powell A.J."/>
            <person name="Barry K."/>
            <person name="Miller A.N."/>
            <person name="Grigoriev I.V."/>
            <person name="Debuchy R."/>
            <person name="Gladieux P."/>
            <person name="Hiltunen Thoren M."/>
            <person name="Johannesson H."/>
        </authorList>
    </citation>
    <scope>NUCLEOTIDE SEQUENCE</scope>
    <source>
        <strain evidence="12">CBS 958.72</strain>
    </source>
</reference>
<dbReference type="SMART" id="SM00382">
    <property type="entry name" value="AAA"/>
    <property type="match status" value="2"/>
</dbReference>
<feature type="domain" description="ABC transmembrane type-1" evidence="11">
    <location>
        <begin position="813"/>
        <end position="992"/>
    </location>
</feature>
<sequence length="1334" mass="146155">MLQSETYITILSFAALQLAILSVLVILGYEVPDRELSIAAASLNLASGLAMIALSSAEHSASPRPSLLLNAYIFLSLLFDIVQARTAWLVASNTLGVVQARLCTASAAFKALSLVLESQHKTRWLQVKQHILTLYAWMKRMFWDGYKGPLSLDTLYALDHEMTAEAAQRWTPQDYRAGRTTLGWDLARFLAVPFLLPIVPRVALMGFNYSQTFFIRALLNYLSQPADFSNAGVGHGLIGAGVLIYSGIAFSSSLYSYYHWRALYRLRSCLLTAIYRSTVAAELGARDSTPTAAVTLMSTDVERIVHGFISLHEFWACTVELGIGLWLLQRQISMAFLASITTALTGRKRQVAWMSSIERRVSSTATAIANMRSLKVTDMTEHIMHLIQLLRETEIADGNRWRALVVLTTTMAQAPAAVTPLIAFALTPGNLDVVNVFTALSYLNLLSSLLAKIFQALPLLQPALTCPSRIQDALVAEFHVDQRRFAPRVLATQCGRGTQPIERQVHVDDDGSGGELVDSGEKQKAAVSIIDGSFGWTQDRFVLRNINAAMHYGQLTMITGHVASGKTTLCKAIIGEAPVASGQVILRIASEAIGFCDQTPFLFNATLKENIIAFSDFDQCRYDEVIEATLLHLDVDLDFDGNEKIGSNGDGLSGGQKQRLSLARALYLETDLLVVDDILGCLNANTEKEVFGRVFGPNGIVRRRGTTAIFCTSSTLHLPWADRVIALGPDGAKILKGELPCDEELLWPPAGNRERHAKPFCDDKHGGISTPPPPSRRGHNTVGLSDILGKARDMSDLSAYRYYVSKTGKVSIFWLVLMTALYGAAGNSSTIWLREWTENLLNLSRTSYIGIFGLLRGIQLTTLVISAAVVLIFMTRVSGTEAHKSALSAAIGASLGFFTATDSGTILNIFSQDMTIIDSELPISMINTCLYGFDVISIAFVISVVSPYIAVSYPLFLLIVYMVQRFYLRTSKQLRLLDLESKSPLYTHFLDTQWFTVTLRIAVTLRTNAALTGASLVTLMIFSGGIASVIQSYTQLETSLGAVCHDIEPPETWPENGAIDIVGVSASYTVDNENDVPEGQPRLSLKDLTISISPGEKVAICGRTGSGKSSIVLLLLRLLDPLAYCSQNISIDGIPIHRIHRTTLRRRIIAVPQDPAFLPGRSTVKANLDPSNTTSDSDCMAALEAVQLTSLVSEPGRLHQELNVDTLSAGQQRLFALARAIVRSRPRARAWTRTLSEEKCGGILLLDEVGFAADENTERIIHGIIQEEFLNYTVIMISHQLKPVMDYFGKVVVLEEGTVAEIGSPRELANKVGSRFSRLWDNSRGEEGRDGTLV</sequence>
<dbReference type="InterPro" id="IPR003439">
    <property type="entry name" value="ABC_transporter-like_ATP-bd"/>
</dbReference>
<dbReference type="GO" id="GO:0005524">
    <property type="term" value="F:ATP binding"/>
    <property type="evidence" value="ECO:0007669"/>
    <property type="project" value="UniProtKB-KW"/>
</dbReference>
<feature type="domain" description="ABC transmembrane type-1" evidence="11">
    <location>
        <begin position="202"/>
        <end position="461"/>
    </location>
</feature>
<dbReference type="SUPFAM" id="SSF90123">
    <property type="entry name" value="ABC transporter transmembrane region"/>
    <property type="match status" value="2"/>
</dbReference>
<dbReference type="GO" id="GO:0016020">
    <property type="term" value="C:membrane"/>
    <property type="evidence" value="ECO:0007669"/>
    <property type="project" value="UniProtKB-SubCell"/>
</dbReference>
<dbReference type="SUPFAM" id="SSF52540">
    <property type="entry name" value="P-loop containing nucleoside triphosphate hydrolases"/>
    <property type="match status" value="2"/>
</dbReference>
<protein>
    <submittedName>
        <fullName evidence="12">ABC transporter</fullName>
    </submittedName>
</protein>
<feature type="region of interest" description="Disordered" evidence="8">
    <location>
        <begin position="762"/>
        <end position="782"/>
    </location>
</feature>
<comment type="subcellular location">
    <subcellularLocation>
        <location evidence="1">Membrane</location>
        <topology evidence="1">Multi-pass membrane protein</topology>
    </subcellularLocation>
</comment>
<dbReference type="InterPro" id="IPR050173">
    <property type="entry name" value="ABC_transporter_C-like"/>
</dbReference>
<evidence type="ECO:0000256" key="1">
    <source>
        <dbReference type="ARBA" id="ARBA00004141"/>
    </source>
</evidence>
<organism evidence="12 13">
    <name type="scientific">Lasiosphaeria ovina</name>
    <dbReference type="NCBI Taxonomy" id="92902"/>
    <lineage>
        <taxon>Eukaryota</taxon>
        <taxon>Fungi</taxon>
        <taxon>Dikarya</taxon>
        <taxon>Ascomycota</taxon>
        <taxon>Pezizomycotina</taxon>
        <taxon>Sordariomycetes</taxon>
        <taxon>Sordariomycetidae</taxon>
        <taxon>Sordariales</taxon>
        <taxon>Lasiosphaeriaceae</taxon>
        <taxon>Lasiosphaeria</taxon>
    </lineage>
</organism>
<keyword evidence="13" id="KW-1185">Reference proteome</keyword>
<dbReference type="PANTHER" id="PTHR24223">
    <property type="entry name" value="ATP-BINDING CASSETTE SUB-FAMILY C"/>
    <property type="match status" value="1"/>
</dbReference>
<dbReference type="InterPro" id="IPR044726">
    <property type="entry name" value="ABCC_6TM_D2"/>
</dbReference>
<feature type="transmembrane region" description="Helical" evidence="9">
    <location>
        <begin position="886"/>
        <end position="910"/>
    </location>
</feature>
<evidence type="ECO:0000256" key="2">
    <source>
        <dbReference type="ARBA" id="ARBA00022448"/>
    </source>
</evidence>
<evidence type="ECO:0000256" key="3">
    <source>
        <dbReference type="ARBA" id="ARBA00022692"/>
    </source>
</evidence>
<dbReference type="EMBL" id="JAULSN010000009">
    <property type="protein sequence ID" value="KAK3365047.1"/>
    <property type="molecule type" value="Genomic_DNA"/>
</dbReference>
<accession>A0AAE0JVY5</accession>
<dbReference type="InterPro" id="IPR011527">
    <property type="entry name" value="ABC1_TM_dom"/>
</dbReference>
<dbReference type="Gene3D" id="3.40.50.300">
    <property type="entry name" value="P-loop containing nucleotide triphosphate hydrolases"/>
    <property type="match status" value="2"/>
</dbReference>
<dbReference type="InterPro" id="IPR017871">
    <property type="entry name" value="ABC_transporter-like_CS"/>
</dbReference>
<evidence type="ECO:0000259" key="10">
    <source>
        <dbReference type="PROSITE" id="PS50893"/>
    </source>
</evidence>
<feature type="transmembrane region" description="Helical" evidence="9">
    <location>
        <begin position="848"/>
        <end position="874"/>
    </location>
</feature>
<feature type="transmembrane region" description="Helical" evidence="9">
    <location>
        <begin position="810"/>
        <end position="828"/>
    </location>
</feature>
<reference evidence="12" key="2">
    <citation type="submission" date="2023-06" db="EMBL/GenBank/DDBJ databases">
        <authorList>
            <consortium name="Lawrence Berkeley National Laboratory"/>
            <person name="Haridas S."/>
            <person name="Hensen N."/>
            <person name="Bonometti L."/>
            <person name="Westerberg I."/>
            <person name="Brannstrom I.O."/>
            <person name="Guillou S."/>
            <person name="Cros-Aarteil S."/>
            <person name="Calhoun S."/>
            <person name="Kuo A."/>
            <person name="Mondo S."/>
            <person name="Pangilinan J."/>
            <person name="Riley R."/>
            <person name="Labutti K."/>
            <person name="Andreopoulos B."/>
            <person name="Lipzen A."/>
            <person name="Chen C."/>
            <person name="Yanf M."/>
            <person name="Daum C."/>
            <person name="Ng V."/>
            <person name="Clum A."/>
            <person name="Steindorff A."/>
            <person name="Ohm R."/>
            <person name="Martin F."/>
            <person name="Silar P."/>
            <person name="Natvig D."/>
            <person name="Lalanne C."/>
            <person name="Gautier V."/>
            <person name="Ament-Velasquez S.L."/>
            <person name="Kruys A."/>
            <person name="Hutchinson M.I."/>
            <person name="Powell A.J."/>
            <person name="Barry K."/>
            <person name="Miller A.N."/>
            <person name="Grigoriev I.V."/>
            <person name="Debuchy R."/>
            <person name="Gladieux P."/>
            <person name="Thoren M.H."/>
            <person name="Johannesson H."/>
        </authorList>
    </citation>
    <scope>NUCLEOTIDE SEQUENCE</scope>
    <source>
        <strain evidence="12">CBS 958.72</strain>
    </source>
</reference>
<name>A0AAE0JVY5_9PEZI</name>
<keyword evidence="5" id="KW-0067">ATP-binding</keyword>
<evidence type="ECO:0000256" key="7">
    <source>
        <dbReference type="ARBA" id="ARBA00023136"/>
    </source>
</evidence>
<evidence type="ECO:0000256" key="9">
    <source>
        <dbReference type="SAM" id="Phobius"/>
    </source>
</evidence>
<dbReference type="GO" id="GO:0016887">
    <property type="term" value="F:ATP hydrolysis activity"/>
    <property type="evidence" value="ECO:0007669"/>
    <property type="project" value="InterPro"/>
</dbReference>
<dbReference type="InterPro" id="IPR003593">
    <property type="entry name" value="AAA+_ATPase"/>
</dbReference>
<evidence type="ECO:0000256" key="5">
    <source>
        <dbReference type="ARBA" id="ARBA00022840"/>
    </source>
</evidence>
<comment type="caution">
    <text evidence="12">The sequence shown here is derived from an EMBL/GenBank/DDBJ whole genome shotgun (WGS) entry which is preliminary data.</text>
</comment>
<feature type="transmembrane region" description="Helical" evidence="9">
    <location>
        <begin position="186"/>
        <end position="209"/>
    </location>
</feature>
<keyword evidence="6 9" id="KW-1133">Transmembrane helix</keyword>
<dbReference type="Proteomes" id="UP001287356">
    <property type="component" value="Unassembled WGS sequence"/>
</dbReference>
<keyword evidence="4" id="KW-0547">Nucleotide-binding</keyword>
<dbReference type="PROSITE" id="PS50893">
    <property type="entry name" value="ABC_TRANSPORTER_2"/>
    <property type="match status" value="2"/>
</dbReference>
<evidence type="ECO:0000259" key="11">
    <source>
        <dbReference type="PROSITE" id="PS50929"/>
    </source>
</evidence>
<feature type="domain" description="ABC transporter" evidence="10">
    <location>
        <begin position="527"/>
        <end position="754"/>
    </location>
</feature>
<dbReference type="GO" id="GO:0140359">
    <property type="term" value="F:ABC-type transporter activity"/>
    <property type="evidence" value="ECO:0007669"/>
    <property type="project" value="InterPro"/>
</dbReference>
<feature type="transmembrane region" description="Helical" evidence="9">
    <location>
        <begin position="69"/>
        <end position="91"/>
    </location>
</feature>